<dbReference type="InterPro" id="IPR000297">
    <property type="entry name" value="PPIase_PpiC"/>
</dbReference>
<dbReference type="InterPro" id="IPR046357">
    <property type="entry name" value="PPIase_dom_sf"/>
</dbReference>
<dbReference type="Gene3D" id="1.10.4030.10">
    <property type="entry name" value="Porin chaperone SurA, peptide-binding domain"/>
    <property type="match status" value="1"/>
</dbReference>
<keyword evidence="1" id="KW-0413">Isomerase</keyword>
<keyword evidence="1" id="KW-0697">Rotamase</keyword>
<evidence type="ECO:0000313" key="4">
    <source>
        <dbReference type="EMBL" id="OGH75768.1"/>
    </source>
</evidence>
<comment type="caution">
    <text evidence="4">The sequence shown here is derived from an EMBL/GenBank/DDBJ whole genome shotgun (WGS) entry which is preliminary data.</text>
</comment>
<dbReference type="SUPFAM" id="SSF54534">
    <property type="entry name" value="FKBP-like"/>
    <property type="match status" value="1"/>
</dbReference>
<evidence type="ECO:0000256" key="2">
    <source>
        <dbReference type="SAM" id="Phobius"/>
    </source>
</evidence>
<evidence type="ECO:0000259" key="3">
    <source>
        <dbReference type="PROSITE" id="PS50198"/>
    </source>
</evidence>
<dbReference type="SUPFAM" id="SSF109998">
    <property type="entry name" value="Triger factor/SurA peptide-binding domain-like"/>
    <property type="match status" value="1"/>
</dbReference>
<dbReference type="PANTHER" id="PTHR47245">
    <property type="entry name" value="PEPTIDYLPROLYL ISOMERASE"/>
    <property type="match status" value="1"/>
</dbReference>
<dbReference type="PROSITE" id="PS50198">
    <property type="entry name" value="PPIC_PPIASE_2"/>
    <property type="match status" value="1"/>
</dbReference>
<evidence type="ECO:0000313" key="5">
    <source>
        <dbReference type="Proteomes" id="UP000178347"/>
    </source>
</evidence>
<evidence type="ECO:0000256" key="1">
    <source>
        <dbReference type="PROSITE-ProRule" id="PRU00278"/>
    </source>
</evidence>
<protein>
    <recommendedName>
        <fullName evidence="3">PpiC domain-containing protein</fullName>
    </recommendedName>
</protein>
<keyword evidence="2" id="KW-0812">Transmembrane</keyword>
<reference evidence="4 5" key="1">
    <citation type="journal article" date="2016" name="Nat. Commun.">
        <title>Thousands of microbial genomes shed light on interconnected biogeochemical processes in an aquifer system.</title>
        <authorList>
            <person name="Anantharaman K."/>
            <person name="Brown C.T."/>
            <person name="Hug L.A."/>
            <person name="Sharon I."/>
            <person name="Castelle C.J."/>
            <person name="Probst A.J."/>
            <person name="Thomas B.C."/>
            <person name="Singh A."/>
            <person name="Wilkins M.J."/>
            <person name="Karaoz U."/>
            <person name="Brodie E.L."/>
            <person name="Williams K.H."/>
            <person name="Hubbard S.S."/>
            <person name="Banfield J.F."/>
        </authorList>
    </citation>
    <scope>NUCLEOTIDE SEQUENCE [LARGE SCALE GENOMIC DNA]</scope>
</reference>
<keyword evidence="2" id="KW-1133">Transmembrane helix</keyword>
<keyword evidence="2" id="KW-0472">Membrane</keyword>
<dbReference type="Gene3D" id="3.10.50.40">
    <property type="match status" value="1"/>
</dbReference>
<feature type="domain" description="PpiC" evidence="3">
    <location>
        <begin position="211"/>
        <end position="310"/>
    </location>
</feature>
<accession>A0A1F6MW83</accession>
<dbReference type="Proteomes" id="UP000178347">
    <property type="component" value="Unassembled WGS sequence"/>
</dbReference>
<organism evidence="4 5">
    <name type="scientific">Candidatus Magasanikbacteria bacterium RIFCSPLOWO2_12_FULL_43_12</name>
    <dbReference type="NCBI Taxonomy" id="1798692"/>
    <lineage>
        <taxon>Bacteria</taxon>
        <taxon>Candidatus Magasanikiibacteriota</taxon>
    </lineage>
</organism>
<dbReference type="Pfam" id="PF13624">
    <property type="entry name" value="SurA_N_3"/>
    <property type="match status" value="1"/>
</dbReference>
<dbReference type="AlphaFoldDB" id="A0A1F6MW83"/>
<dbReference type="InterPro" id="IPR050245">
    <property type="entry name" value="PrsA_foldase"/>
</dbReference>
<dbReference type="PANTHER" id="PTHR47245:SF2">
    <property type="entry name" value="PEPTIDYL-PROLYL CIS-TRANS ISOMERASE HP_0175-RELATED"/>
    <property type="match status" value="1"/>
</dbReference>
<dbReference type="GO" id="GO:0003755">
    <property type="term" value="F:peptidyl-prolyl cis-trans isomerase activity"/>
    <property type="evidence" value="ECO:0007669"/>
    <property type="project" value="UniProtKB-KW"/>
</dbReference>
<proteinExistence type="predicted"/>
<feature type="transmembrane region" description="Helical" evidence="2">
    <location>
        <begin position="36"/>
        <end position="56"/>
    </location>
</feature>
<dbReference type="Pfam" id="PF13616">
    <property type="entry name" value="Rotamase_3"/>
    <property type="match status" value="1"/>
</dbReference>
<gene>
    <name evidence="4" type="ORF">A3G00_04535</name>
</gene>
<dbReference type="STRING" id="1798692.A3G00_04535"/>
<name>A0A1F6MW83_9BACT</name>
<sequence length="352" mass="39330">MDEQNNQGAEVEKSTEAEQKPLSCCVKSKKLTNAQIFGLGVVSILVVVALVFLGWVKYSTKQLSENKAVLATAKFLQLPAVKINGLKITYADYIDDLGTIKKFYASQSEVPEITNEQKSDQVISSLMANVIIADLAKKLKVTVEESDITEMKARIIEQLGSEEDAEKELNEKYGWTLAKYVERVIEPLILEQKTQKVFSESVDEAYTKFTVPEVRATHILFKVETEKDDAKVKKQAESVLKRIKAGEDFAKLAAEFGSDGTKDAGGDLGWFGKGVMVPEFEKAVFALEKGQLGESLVRTQFGYHIVKVDDKRTVPDFIRTVPDFIAFTDDIIKNAKVKFYIPIHNPFEAVKE</sequence>
<dbReference type="InterPro" id="IPR027304">
    <property type="entry name" value="Trigger_fact/SurA_dom_sf"/>
</dbReference>
<dbReference type="EMBL" id="MFQN01000002">
    <property type="protein sequence ID" value="OGH75768.1"/>
    <property type="molecule type" value="Genomic_DNA"/>
</dbReference>